<evidence type="ECO:0000256" key="11">
    <source>
        <dbReference type="ARBA" id="ARBA00051345"/>
    </source>
</evidence>
<evidence type="ECO:0000313" key="17">
    <source>
        <dbReference type="Proteomes" id="UP001258017"/>
    </source>
</evidence>
<dbReference type="PRINTS" id="PR00843">
    <property type="entry name" value="GLHYDRLASE30"/>
</dbReference>
<dbReference type="InterPro" id="IPR017853">
    <property type="entry name" value="GH"/>
</dbReference>
<comment type="catalytic activity">
    <reaction evidence="1">
        <text>a beta-D-glucosyl-(1&lt;-&gt;1')-N-acylsphing-4-enine + H2O = an N-acylsphing-4-enine + D-glucose</text>
        <dbReference type="Rhea" id="RHEA:13269"/>
        <dbReference type="ChEBI" id="CHEBI:4167"/>
        <dbReference type="ChEBI" id="CHEBI:15377"/>
        <dbReference type="ChEBI" id="CHEBI:22801"/>
        <dbReference type="ChEBI" id="CHEBI:52639"/>
        <dbReference type="EC" id="3.2.1.45"/>
    </reaction>
    <physiologicalReaction direction="left-to-right" evidence="1">
        <dbReference type="Rhea" id="RHEA:13270"/>
    </physiologicalReaction>
</comment>
<comment type="caution">
    <text evidence="16">The sequence shown here is derived from an EMBL/GenBank/DDBJ whole genome shotgun (WGS) entry which is preliminary data.</text>
</comment>
<dbReference type="GO" id="GO:0008202">
    <property type="term" value="P:steroid metabolic process"/>
    <property type="evidence" value="ECO:0007669"/>
    <property type="project" value="UniProtKB-ARBA"/>
</dbReference>
<dbReference type="FunFam" id="3.20.20.80:FF:000030">
    <property type="entry name" value="Lysosomal acid glucosylceramidase"/>
    <property type="match status" value="1"/>
</dbReference>
<dbReference type="GO" id="GO:0032006">
    <property type="term" value="P:regulation of TOR signaling"/>
    <property type="evidence" value="ECO:0007669"/>
    <property type="project" value="UniProtKB-ARBA"/>
</dbReference>
<dbReference type="AlphaFoldDB" id="A0AAD9VP49"/>
<evidence type="ECO:0000256" key="10">
    <source>
        <dbReference type="ARBA" id="ARBA00050474"/>
    </source>
</evidence>
<dbReference type="InterPro" id="IPR033453">
    <property type="entry name" value="Glyco_hydro_30_TIM-barrel"/>
</dbReference>
<dbReference type="SUPFAM" id="SSF51445">
    <property type="entry name" value="(Trans)glycosidases"/>
    <property type="match status" value="1"/>
</dbReference>
<keyword evidence="17" id="KW-1185">Reference proteome</keyword>
<reference evidence="16" key="1">
    <citation type="submission" date="2021-08" db="EMBL/GenBank/DDBJ databases">
        <authorList>
            <person name="Misof B."/>
            <person name="Oliver O."/>
            <person name="Podsiadlowski L."/>
            <person name="Donath A."/>
            <person name="Peters R."/>
            <person name="Mayer C."/>
            <person name="Rust J."/>
            <person name="Gunkel S."/>
            <person name="Lesny P."/>
            <person name="Martin S."/>
            <person name="Oeyen J.P."/>
            <person name="Petersen M."/>
            <person name="Panagiotis P."/>
            <person name="Wilbrandt J."/>
            <person name="Tanja T."/>
        </authorList>
    </citation>
    <scope>NUCLEOTIDE SEQUENCE</scope>
    <source>
        <strain evidence="16">GBR_01_08_01A</strain>
        <tissue evidence="16">Thorax + abdomen</tissue>
    </source>
</reference>
<dbReference type="GO" id="GO:0005102">
    <property type="term" value="F:signaling receptor binding"/>
    <property type="evidence" value="ECO:0007669"/>
    <property type="project" value="UniProtKB-ARBA"/>
</dbReference>
<evidence type="ECO:0000256" key="8">
    <source>
        <dbReference type="ARBA" id="ARBA00022919"/>
    </source>
</evidence>
<feature type="compositionally biased region" description="Basic and acidic residues" evidence="13">
    <location>
        <begin position="117"/>
        <end position="135"/>
    </location>
</feature>
<dbReference type="GO" id="GO:0016758">
    <property type="term" value="F:hexosyltransferase activity"/>
    <property type="evidence" value="ECO:0007669"/>
    <property type="project" value="UniProtKB-ARBA"/>
</dbReference>
<evidence type="ECO:0000256" key="13">
    <source>
        <dbReference type="SAM" id="MobiDB-lite"/>
    </source>
</evidence>
<keyword evidence="12" id="KW-0326">Glycosidase</keyword>
<comment type="pathway">
    <text evidence="3">Sphingolipid metabolism.</text>
</comment>
<dbReference type="GO" id="GO:0016241">
    <property type="term" value="P:regulation of macroautophagy"/>
    <property type="evidence" value="ECO:0007669"/>
    <property type="project" value="UniProtKB-ARBA"/>
</dbReference>
<evidence type="ECO:0000256" key="3">
    <source>
        <dbReference type="ARBA" id="ARBA00004991"/>
    </source>
</evidence>
<evidence type="ECO:0000256" key="4">
    <source>
        <dbReference type="ARBA" id="ARBA00005382"/>
    </source>
</evidence>
<evidence type="ECO:0000256" key="12">
    <source>
        <dbReference type="RuleBase" id="RU361188"/>
    </source>
</evidence>
<dbReference type="GO" id="GO:0005764">
    <property type="term" value="C:lysosome"/>
    <property type="evidence" value="ECO:0007669"/>
    <property type="project" value="UniProtKB-ARBA"/>
</dbReference>
<dbReference type="PANTHER" id="PTHR11069">
    <property type="entry name" value="GLUCOSYLCERAMIDASE"/>
    <property type="match status" value="1"/>
</dbReference>
<dbReference type="GO" id="GO:0010605">
    <property type="term" value="P:negative regulation of macromolecule metabolic process"/>
    <property type="evidence" value="ECO:0007669"/>
    <property type="project" value="UniProtKB-ARBA"/>
</dbReference>
<feature type="region of interest" description="Disordered" evidence="13">
    <location>
        <begin position="116"/>
        <end position="135"/>
    </location>
</feature>
<comment type="pathway">
    <text evidence="2">Lipid metabolism; sphingolipid metabolism.</text>
</comment>
<evidence type="ECO:0000256" key="2">
    <source>
        <dbReference type="ARBA" id="ARBA00004760"/>
    </source>
</evidence>
<dbReference type="GO" id="GO:0004348">
    <property type="term" value="F:glucosylceramidase activity"/>
    <property type="evidence" value="ECO:0007669"/>
    <property type="project" value="UniProtKB-EC"/>
</dbReference>
<dbReference type="GO" id="GO:0042391">
    <property type="term" value="P:regulation of membrane potential"/>
    <property type="evidence" value="ECO:0007669"/>
    <property type="project" value="UniProtKB-ARBA"/>
</dbReference>
<comment type="catalytic activity">
    <reaction evidence="11">
        <text>an N-acyl-1-beta-D-glucosyl-15-methylhexadecasphing-4-enine + H2O = an N-acyl-15-methylhexadecasphing-4-enine + D-glucose</text>
        <dbReference type="Rhea" id="RHEA:34755"/>
        <dbReference type="ChEBI" id="CHEBI:4167"/>
        <dbReference type="ChEBI" id="CHEBI:15377"/>
        <dbReference type="ChEBI" id="CHEBI:70815"/>
        <dbReference type="ChEBI" id="CHEBI:70846"/>
    </reaction>
    <physiologicalReaction direction="left-to-right" evidence="11">
        <dbReference type="Rhea" id="RHEA:34756"/>
    </physiologicalReaction>
</comment>
<dbReference type="InterPro" id="IPR033452">
    <property type="entry name" value="GH30_C"/>
</dbReference>
<keyword evidence="8 12" id="KW-0746">Sphingolipid metabolism</keyword>
<comment type="similarity">
    <text evidence="4 12">Belongs to the glycosyl hydrolase 30 family.</text>
</comment>
<keyword evidence="7 12" id="KW-0378">Hydrolase</keyword>
<evidence type="ECO:0000256" key="5">
    <source>
        <dbReference type="ARBA" id="ARBA00012658"/>
    </source>
</evidence>
<feature type="domain" description="Glycosyl hydrolase family 30 beta sandwich" evidence="15">
    <location>
        <begin position="501"/>
        <end position="561"/>
    </location>
</feature>
<organism evidence="16 17">
    <name type="scientific">Odynerus spinipes</name>
    <dbReference type="NCBI Taxonomy" id="1348599"/>
    <lineage>
        <taxon>Eukaryota</taxon>
        <taxon>Metazoa</taxon>
        <taxon>Ecdysozoa</taxon>
        <taxon>Arthropoda</taxon>
        <taxon>Hexapoda</taxon>
        <taxon>Insecta</taxon>
        <taxon>Pterygota</taxon>
        <taxon>Neoptera</taxon>
        <taxon>Endopterygota</taxon>
        <taxon>Hymenoptera</taxon>
        <taxon>Apocrita</taxon>
        <taxon>Aculeata</taxon>
        <taxon>Vespoidea</taxon>
        <taxon>Vespidae</taxon>
        <taxon>Eumeninae</taxon>
        <taxon>Odynerus</taxon>
    </lineage>
</organism>
<dbReference type="EMBL" id="JAIFRP010000045">
    <property type="protein sequence ID" value="KAK2580907.1"/>
    <property type="molecule type" value="Genomic_DNA"/>
</dbReference>
<dbReference type="GO" id="GO:0051246">
    <property type="term" value="P:regulation of protein metabolic process"/>
    <property type="evidence" value="ECO:0007669"/>
    <property type="project" value="UniProtKB-ARBA"/>
</dbReference>
<dbReference type="Pfam" id="PF02055">
    <property type="entry name" value="Glyco_hydro_30"/>
    <property type="match status" value="1"/>
</dbReference>
<evidence type="ECO:0000256" key="6">
    <source>
        <dbReference type="ARBA" id="ARBA00022729"/>
    </source>
</evidence>
<evidence type="ECO:0000256" key="1">
    <source>
        <dbReference type="ARBA" id="ARBA00001013"/>
    </source>
</evidence>
<evidence type="ECO:0000259" key="14">
    <source>
        <dbReference type="Pfam" id="PF02055"/>
    </source>
</evidence>
<dbReference type="GO" id="GO:0007040">
    <property type="term" value="P:lysosome organization"/>
    <property type="evidence" value="ECO:0007669"/>
    <property type="project" value="UniProtKB-ARBA"/>
</dbReference>
<gene>
    <name evidence="16" type="ORF">KPH14_005976</name>
</gene>
<evidence type="ECO:0000256" key="7">
    <source>
        <dbReference type="ARBA" id="ARBA00022801"/>
    </source>
</evidence>
<comment type="catalytic activity">
    <reaction evidence="10">
        <text>a beta-D-glucosylceramide + H2O = an N-acyl-sphingoid base + D-glucose</text>
        <dbReference type="Rhea" id="RHEA:81447"/>
        <dbReference type="ChEBI" id="CHEBI:4167"/>
        <dbReference type="ChEBI" id="CHEBI:15377"/>
        <dbReference type="ChEBI" id="CHEBI:83264"/>
        <dbReference type="ChEBI" id="CHEBI:83273"/>
    </reaction>
    <physiologicalReaction direction="left-to-right" evidence="10">
        <dbReference type="Rhea" id="RHEA:81448"/>
    </physiologicalReaction>
</comment>
<accession>A0AAD9VP49</accession>
<name>A0AAD9VP49_9HYME</name>
<evidence type="ECO:0000313" key="16">
    <source>
        <dbReference type="EMBL" id="KAK2580907.1"/>
    </source>
</evidence>
<dbReference type="InterPro" id="IPR001139">
    <property type="entry name" value="Glyco_hydro_30"/>
</dbReference>
<dbReference type="Gene3D" id="3.20.20.80">
    <property type="entry name" value="Glycosidases"/>
    <property type="match status" value="1"/>
</dbReference>
<evidence type="ECO:0000259" key="15">
    <source>
        <dbReference type="Pfam" id="PF17189"/>
    </source>
</evidence>
<dbReference type="GO" id="GO:0006066">
    <property type="term" value="P:alcohol metabolic process"/>
    <property type="evidence" value="ECO:0007669"/>
    <property type="project" value="UniProtKB-ARBA"/>
</dbReference>
<keyword evidence="9 12" id="KW-0443">Lipid metabolism</keyword>
<dbReference type="PANTHER" id="PTHR11069:SF23">
    <property type="entry name" value="LYSOSOMAL ACID GLUCOSYLCERAMIDASE"/>
    <property type="match status" value="1"/>
</dbReference>
<dbReference type="GO" id="GO:0006914">
    <property type="term" value="P:autophagy"/>
    <property type="evidence" value="ECO:0007669"/>
    <property type="project" value="UniProtKB-ARBA"/>
</dbReference>
<dbReference type="SUPFAM" id="SSF51011">
    <property type="entry name" value="Glycosyl hydrolase domain"/>
    <property type="match status" value="1"/>
</dbReference>
<dbReference type="Proteomes" id="UP001258017">
    <property type="component" value="Unassembled WGS sequence"/>
</dbReference>
<sequence length="564" mass="64951">MQQKQEPGRPSISHIPQSIAFNLLDEFTNSQNVYFKGSRHTTSSTMIYKTFLLVILFIWKAEGNDCVPRKFGYDSIVCVCNATYCDSTPNVEIPEEGNFNWYVSSREGLRLSLSKGKFSEGSHQPRENSDSAKDSENLHGIRITVNRGKTYQPIYGFGGAFTDSAGINIKSLSKKTQEMLLQSYFGREGSRYNLGRLPIGGSDFSTRLYTYDDVANDTALRYFQLAKEDIEYKIPLIRRAQELSPNLKLASAVWTPPLWMKTNNNYYGPSVLKKEHYETYAKYILKFLQAYKSHGIEVWAVSTGNEPNDAFVPKFKIPSLGWSPFELGNWLVNNFWPTITNTNCNETYLLALDDQRYLLTWYVDLLMSNRKAQDLIDGIAVHWYLDDFFSSEYLDNAHRNYPSKFLIMTEACTGFQMFDFPKVQLGSWTRGEHYVLDMIENMKHWVTGWIDWNLALDKKGGPNWIENYVDAAIIVDPETDEFFKQPTYYMIKHFSRFVERDSVRIDSSDLDDVKSIAFQTPSKTIVVVLYNRSSEDKNVVITDSKSGTIKINLAPYSIHTIQYK</sequence>
<reference evidence="16" key="2">
    <citation type="journal article" date="2023" name="Commun. Biol.">
        <title>Intrasexual cuticular hydrocarbon dimorphism in a wasp sheds light on hydrocarbon biosynthesis genes in Hymenoptera.</title>
        <authorList>
            <person name="Moris V.C."/>
            <person name="Podsiadlowski L."/>
            <person name="Martin S."/>
            <person name="Oeyen J.P."/>
            <person name="Donath A."/>
            <person name="Petersen M."/>
            <person name="Wilbrandt J."/>
            <person name="Misof B."/>
            <person name="Liedtke D."/>
            <person name="Thamm M."/>
            <person name="Scheiner R."/>
            <person name="Schmitt T."/>
            <person name="Niehuis O."/>
        </authorList>
    </citation>
    <scope>NUCLEOTIDE SEQUENCE</scope>
    <source>
        <strain evidence="16">GBR_01_08_01A</strain>
    </source>
</reference>
<evidence type="ECO:0000256" key="9">
    <source>
        <dbReference type="ARBA" id="ARBA00023098"/>
    </source>
</evidence>
<dbReference type="EC" id="3.2.1.45" evidence="5 12"/>
<feature type="domain" description="Glycosyl hydrolase family 30 TIM-barrel" evidence="14">
    <location>
        <begin position="154"/>
        <end position="498"/>
    </location>
</feature>
<dbReference type="GO" id="GO:0005774">
    <property type="term" value="C:vacuolar membrane"/>
    <property type="evidence" value="ECO:0007669"/>
    <property type="project" value="UniProtKB-ARBA"/>
</dbReference>
<dbReference type="GO" id="GO:0006680">
    <property type="term" value="P:glucosylceramide catabolic process"/>
    <property type="evidence" value="ECO:0007669"/>
    <property type="project" value="UniProtKB-ARBA"/>
</dbReference>
<proteinExistence type="inferred from homology"/>
<dbReference type="GO" id="GO:0030163">
    <property type="term" value="P:protein catabolic process"/>
    <property type="evidence" value="ECO:0007669"/>
    <property type="project" value="UniProtKB-ARBA"/>
</dbReference>
<protein>
    <recommendedName>
        <fullName evidence="5 12">Glucosylceramidase</fullName>
        <ecNumber evidence="5 12">3.2.1.45</ecNumber>
    </recommendedName>
</protein>
<keyword evidence="6" id="KW-0732">Signal</keyword>
<dbReference type="Pfam" id="PF17189">
    <property type="entry name" value="Glyco_hydro_30C"/>
    <property type="match status" value="1"/>
</dbReference>